<evidence type="ECO:0000313" key="5">
    <source>
        <dbReference type="Proteomes" id="UP000440498"/>
    </source>
</evidence>
<dbReference type="Pfam" id="PF04397">
    <property type="entry name" value="LytTR"/>
    <property type="match status" value="1"/>
</dbReference>
<gene>
    <name evidence="4" type="ORF">GEV02_07845</name>
</gene>
<dbReference type="PANTHER" id="PTHR37299:SF1">
    <property type="entry name" value="STAGE 0 SPORULATION PROTEIN A HOMOLOG"/>
    <property type="match status" value="1"/>
</dbReference>
<keyword evidence="5" id="KW-1185">Reference proteome</keyword>
<proteinExistence type="predicted"/>
<organism evidence="4 5">
    <name type="scientific">Rugamonas aquatica</name>
    <dbReference type="NCBI Taxonomy" id="2743357"/>
    <lineage>
        <taxon>Bacteria</taxon>
        <taxon>Pseudomonadati</taxon>
        <taxon>Pseudomonadota</taxon>
        <taxon>Betaproteobacteria</taxon>
        <taxon>Burkholderiales</taxon>
        <taxon>Oxalobacteraceae</taxon>
        <taxon>Telluria group</taxon>
        <taxon>Rugamonas</taxon>
    </lineage>
</organism>
<dbReference type="PROSITE" id="PS50930">
    <property type="entry name" value="HTH_LYTTR"/>
    <property type="match status" value="1"/>
</dbReference>
<evidence type="ECO:0000259" key="3">
    <source>
        <dbReference type="PROSITE" id="PS50930"/>
    </source>
</evidence>
<dbReference type="AlphaFoldDB" id="A0A6A7MZH7"/>
<dbReference type="InterPro" id="IPR007492">
    <property type="entry name" value="LytTR_DNA-bd_dom"/>
</dbReference>
<dbReference type="Proteomes" id="UP000440498">
    <property type="component" value="Unassembled WGS sequence"/>
</dbReference>
<dbReference type="InterPro" id="IPR046947">
    <property type="entry name" value="LytR-like"/>
</dbReference>
<dbReference type="InterPro" id="IPR011006">
    <property type="entry name" value="CheY-like_superfamily"/>
</dbReference>
<name>A0A6A7MZH7_9BURK</name>
<dbReference type="InterPro" id="IPR001789">
    <property type="entry name" value="Sig_transdc_resp-reg_receiver"/>
</dbReference>
<accession>A0A6A7MZH7</accession>
<feature type="domain" description="Response regulatory" evidence="2">
    <location>
        <begin position="2"/>
        <end position="113"/>
    </location>
</feature>
<dbReference type="Gene3D" id="3.40.50.2300">
    <property type="match status" value="1"/>
</dbReference>
<evidence type="ECO:0000313" key="4">
    <source>
        <dbReference type="EMBL" id="MQA38058.1"/>
    </source>
</evidence>
<feature type="domain" description="HTH LytTR-type" evidence="3">
    <location>
        <begin position="138"/>
        <end position="242"/>
    </location>
</feature>
<protein>
    <submittedName>
        <fullName evidence="4">Response regulator</fullName>
    </submittedName>
</protein>
<reference evidence="4 5" key="1">
    <citation type="submission" date="2019-10" db="EMBL/GenBank/DDBJ databases">
        <title>Two novel species isolated from a subtropical stream in China.</title>
        <authorList>
            <person name="Lu H."/>
        </authorList>
    </citation>
    <scope>NUCLEOTIDE SEQUENCE [LARGE SCALE GENOMIC DNA]</scope>
    <source>
        <strain evidence="4 5">FT29W</strain>
    </source>
</reference>
<dbReference type="GO" id="GO:0000156">
    <property type="term" value="F:phosphorelay response regulator activity"/>
    <property type="evidence" value="ECO:0007669"/>
    <property type="project" value="InterPro"/>
</dbReference>
<dbReference type="PANTHER" id="PTHR37299">
    <property type="entry name" value="TRANSCRIPTIONAL REGULATOR-RELATED"/>
    <property type="match status" value="1"/>
</dbReference>
<dbReference type="SMART" id="SM00448">
    <property type="entry name" value="REC"/>
    <property type="match status" value="1"/>
</dbReference>
<dbReference type="SMART" id="SM00850">
    <property type="entry name" value="LytTR"/>
    <property type="match status" value="1"/>
</dbReference>
<feature type="modified residue" description="4-aspartylphosphate" evidence="1">
    <location>
        <position position="53"/>
    </location>
</feature>
<dbReference type="SUPFAM" id="SSF52172">
    <property type="entry name" value="CheY-like"/>
    <property type="match status" value="1"/>
</dbReference>
<comment type="caution">
    <text evidence="4">The sequence shown here is derived from an EMBL/GenBank/DDBJ whole genome shotgun (WGS) entry which is preliminary data.</text>
</comment>
<sequence length="242" mass="27118">MRALLIDDERLARAELRRLLAAHPEVEIVGEAVNAADGIQQITALKPDLVFLDVQMPGGSGFDMLAALEEAPEVIFTTAFDQYALQAFEVNALDYLQKPIQAARMAAALQRCALRHSRALAYAAAGVPAVAPTAARKLFIKDGERCWFVGLQDVRLFESDGNYTRVYFDHHKPLMLRSLNQLEDRLDPQRFFRASRRHIVNLDYVEQVTPNDAGGLDLLLRDDLEVEVSRRRAAQFKSLASL</sequence>
<keyword evidence="1" id="KW-0597">Phosphoprotein</keyword>
<evidence type="ECO:0000256" key="1">
    <source>
        <dbReference type="PROSITE-ProRule" id="PRU00169"/>
    </source>
</evidence>
<dbReference type="Pfam" id="PF00072">
    <property type="entry name" value="Response_reg"/>
    <property type="match status" value="1"/>
</dbReference>
<evidence type="ECO:0000259" key="2">
    <source>
        <dbReference type="PROSITE" id="PS50110"/>
    </source>
</evidence>
<dbReference type="RefSeq" id="WP_152837478.1">
    <property type="nucleotide sequence ID" value="NZ_WHUG01000002.1"/>
</dbReference>
<dbReference type="GO" id="GO:0003677">
    <property type="term" value="F:DNA binding"/>
    <property type="evidence" value="ECO:0007669"/>
    <property type="project" value="InterPro"/>
</dbReference>
<dbReference type="Gene3D" id="2.40.50.1020">
    <property type="entry name" value="LytTr DNA-binding domain"/>
    <property type="match status" value="1"/>
</dbReference>
<dbReference type="EMBL" id="WHUG01000002">
    <property type="protein sequence ID" value="MQA38058.1"/>
    <property type="molecule type" value="Genomic_DNA"/>
</dbReference>
<dbReference type="PROSITE" id="PS50110">
    <property type="entry name" value="RESPONSE_REGULATORY"/>
    <property type="match status" value="1"/>
</dbReference>